<comment type="caution">
    <text evidence="1">The sequence shown here is derived from an EMBL/GenBank/DDBJ whole genome shotgun (WGS) entry which is preliminary data.</text>
</comment>
<reference evidence="1 2" key="1">
    <citation type="submission" date="2016-03" db="EMBL/GenBank/DDBJ databases">
        <title>Comparative genomics of the ectomycorrhizal sister species Rhizopogon vinicolor and Rhizopogon vesiculosus (Basidiomycota: Boletales) reveals a divergence of the mating type B locus.</title>
        <authorList>
            <person name="Mujic A.B."/>
            <person name="Kuo A."/>
            <person name="Tritt A."/>
            <person name="Lipzen A."/>
            <person name="Chen C."/>
            <person name="Johnson J."/>
            <person name="Sharma A."/>
            <person name="Barry K."/>
            <person name="Grigoriev I.V."/>
            <person name="Spatafora J.W."/>
        </authorList>
    </citation>
    <scope>NUCLEOTIDE SEQUENCE [LARGE SCALE GENOMIC DNA]</scope>
    <source>
        <strain evidence="1 2">AM-OR11-056</strain>
    </source>
</reference>
<evidence type="ECO:0000313" key="1">
    <source>
        <dbReference type="EMBL" id="OJA19860.1"/>
    </source>
</evidence>
<proteinExistence type="predicted"/>
<dbReference type="Proteomes" id="UP000183567">
    <property type="component" value="Unassembled WGS sequence"/>
</dbReference>
<name>A0A1J8R7K2_9AGAM</name>
<dbReference type="OrthoDB" id="2678760at2759"/>
<organism evidence="1 2">
    <name type="scientific">Rhizopogon vesiculosus</name>
    <dbReference type="NCBI Taxonomy" id="180088"/>
    <lineage>
        <taxon>Eukaryota</taxon>
        <taxon>Fungi</taxon>
        <taxon>Dikarya</taxon>
        <taxon>Basidiomycota</taxon>
        <taxon>Agaricomycotina</taxon>
        <taxon>Agaricomycetes</taxon>
        <taxon>Agaricomycetidae</taxon>
        <taxon>Boletales</taxon>
        <taxon>Suillineae</taxon>
        <taxon>Rhizopogonaceae</taxon>
        <taxon>Rhizopogon</taxon>
    </lineage>
</organism>
<sequence>MEGPDCQSSNKVAEAITTILALEKTLESQEASIHKLEMQLHGHCIPNMVEFNLQLIDARSRCARTTDTLRRHRAALGMDEKANLVKMKKDIYLTVHLNACAVKTCIRDHLHQRKFELERLERSYKATMTGEHKLYVNTQHSIKCREPGILKLRAPPSAVPPHIIPCDGIFLLDVDDNIWQDVGLDDERLDPPAWLSDEAVRNGICLQLEVDQCVEEEAQLMQEQAVIQEWMLAEWESMQAALNNAST</sequence>
<accession>A0A1J8R7K2</accession>
<gene>
    <name evidence="1" type="ORF">AZE42_12178</name>
</gene>
<evidence type="ECO:0000313" key="2">
    <source>
        <dbReference type="Proteomes" id="UP000183567"/>
    </source>
</evidence>
<dbReference type="AlphaFoldDB" id="A0A1J8R7K2"/>
<keyword evidence="2" id="KW-1185">Reference proteome</keyword>
<protein>
    <submittedName>
        <fullName evidence="1">Uncharacterized protein</fullName>
    </submittedName>
</protein>
<dbReference type="EMBL" id="LVVM01000825">
    <property type="protein sequence ID" value="OJA19860.1"/>
    <property type="molecule type" value="Genomic_DNA"/>
</dbReference>